<dbReference type="EMBL" id="JARKNE010000005">
    <property type="protein sequence ID" value="KAK5833065.1"/>
    <property type="molecule type" value="Genomic_DNA"/>
</dbReference>
<comment type="caution">
    <text evidence="1">The sequence shown here is derived from an EMBL/GenBank/DDBJ whole genome shotgun (WGS) entry which is preliminary data.</text>
</comment>
<evidence type="ECO:0008006" key="3">
    <source>
        <dbReference type="Google" id="ProtNLM"/>
    </source>
</evidence>
<dbReference type="Proteomes" id="UP001358586">
    <property type="component" value="Chromosome 5"/>
</dbReference>
<accession>A0ABR0Q176</accession>
<protein>
    <recommendedName>
        <fullName evidence="3">Retrotransposon gag domain-containing protein</fullName>
    </recommendedName>
</protein>
<dbReference type="PANTHER" id="PTHR47481:SF10">
    <property type="entry name" value="COPIA-LIKE POLYPROTEIN_RETROTRANSPOSON"/>
    <property type="match status" value="1"/>
</dbReference>
<reference evidence="1 2" key="1">
    <citation type="submission" date="2023-03" db="EMBL/GenBank/DDBJ databases">
        <title>WGS of Gossypium arboreum.</title>
        <authorList>
            <person name="Yu D."/>
        </authorList>
    </citation>
    <scope>NUCLEOTIDE SEQUENCE [LARGE SCALE GENOMIC DNA]</scope>
    <source>
        <tissue evidence="1">Leaf</tissue>
    </source>
</reference>
<proteinExistence type="predicted"/>
<keyword evidence="2" id="KW-1185">Reference proteome</keyword>
<sequence length="162" mass="17675">MPVTHSADSDSVEHGGSVFSGDRVVALFPRHDVVKLDQGSFMQFVQAPDGSFVSNLSASVFTQQDNLLTSWLLSIIYPSYLSSFTDVRNASDVWILATSLFAVDTSTKESQLQHELHSLKKGSLSVRSYVDKIKGLCALFVASGSPILEMIDGFTCGSFFRV</sequence>
<evidence type="ECO:0000313" key="1">
    <source>
        <dbReference type="EMBL" id="KAK5833065.1"/>
    </source>
</evidence>
<evidence type="ECO:0000313" key="2">
    <source>
        <dbReference type="Proteomes" id="UP001358586"/>
    </source>
</evidence>
<name>A0ABR0Q176_GOSAR</name>
<gene>
    <name evidence="1" type="ORF">PVK06_016877</name>
</gene>
<dbReference type="PANTHER" id="PTHR47481">
    <property type="match status" value="1"/>
</dbReference>
<organism evidence="1 2">
    <name type="scientific">Gossypium arboreum</name>
    <name type="common">Tree cotton</name>
    <name type="synonym">Gossypium nanking</name>
    <dbReference type="NCBI Taxonomy" id="29729"/>
    <lineage>
        <taxon>Eukaryota</taxon>
        <taxon>Viridiplantae</taxon>
        <taxon>Streptophyta</taxon>
        <taxon>Embryophyta</taxon>
        <taxon>Tracheophyta</taxon>
        <taxon>Spermatophyta</taxon>
        <taxon>Magnoliopsida</taxon>
        <taxon>eudicotyledons</taxon>
        <taxon>Gunneridae</taxon>
        <taxon>Pentapetalae</taxon>
        <taxon>rosids</taxon>
        <taxon>malvids</taxon>
        <taxon>Malvales</taxon>
        <taxon>Malvaceae</taxon>
        <taxon>Malvoideae</taxon>
        <taxon>Gossypium</taxon>
    </lineage>
</organism>